<dbReference type="OrthoDB" id="1151160at2"/>
<dbReference type="EMBL" id="LXIE01000004">
    <property type="protein sequence ID" value="OAD92142.1"/>
    <property type="molecule type" value="Genomic_DNA"/>
</dbReference>
<organism evidence="1 2">
    <name type="scientific">Aequorivita soesokkakensis</name>
    <dbReference type="NCBI Taxonomy" id="1385699"/>
    <lineage>
        <taxon>Bacteria</taxon>
        <taxon>Pseudomonadati</taxon>
        <taxon>Bacteroidota</taxon>
        <taxon>Flavobacteriia</taxon>
        <taxon>Flavobacteriales</taxon>
        <taxon>Flavobacteriaceae</taxon>
        <taxon>Aequorivita</taxon>
    </lineage>
</organism>
<keyword evidence="2" id="KW-1185">Reference proteome</keyword>
<comment type="caution">
    <text evidence="1">The sequence shown here is derived from an EMBL/GenBank/DDBJ whole genome shotgun (WGS) entry which is preliminary data.</text>
</comment>
<dbReference type="RefSeq" id="WP_068761110.1">
    <property type="nucleotide sequence ID" value="NZ_LXIE01000004.1"/>
</dbReference>
<reference evidence="1 2" key="1">
    <citation type="submission" date="2016-05" db="EMBL/GenBank/DDBJ databases">
        <title>Genome sequencing of Vitellibacter soesokkakensis RSSK-12.</title>
        <authorList>
            <person name="Thevarajoo S."/>
            <person name="Selvaratnam C."/>
            <person name="Goh K.M."/>
            <person name="Chan K.-G."/>
            <person name="Chong C.S."/>
        </authorList>
    </citation>
    <scope>NUCLEOTIDE SEQUENCE [LARGE SCALE GENOMIC DNA]</scope>
    <source>
        <strain evidence="1 2">RSSK-12</strain>
    </source>
</reference>
<accession>A0A1A9LHF0</accession>
<sequence>MKIKYLLPFLIFFFASISLNAQWVKFNKKELAFLKNVDTVSVHITFNDLHFNADNLNENDFLEHITQKINKHLNHTEAENWKAEYYNSKREFWPKAFVNTLNETTALYKNAPVFVLNKPNAKYELRVNAFWMYFGYQAIAHTEPAKLHLSMDLSEVESKKIISSLRIKETLGLVVPKPEFPKVSLKSMENAFERAAENLGLSLKKVVK</sequence>
<protein>
    <submittedName>
        <fullName evidence="1">Uncharacterized protein</fullName>
    </submittedName>
</protein>
<dbReference type="STRING" id="1385699.A7A78_09455"/>
<dbReference type="AlphaFoldDB" id="A0A1A9LHF0"/>
<name>A0A1A9LHF0_9FLAO</name>
<evidence type="ECO:0000313" key="1">
    <source>
        <dbReference type="EMBL" id="OAD92142.1"/>
    </source>
</evidence>
<gene>
    <name evidence="1" type="ORF">A7A78_09455</name>
</gene>
<proteinExistence type="predicted"/>
<dbReference type="Proteomes" id="UP000077552">
    <property type="component" value="Unassembled WGS sequence"/>
</dbReference>
<evidence type="ECO:0000313" key="2">
    <source>
        <dbReference type="Proteomes" id="UP000077552"/>
    </source>
</evidence>